<dbReference type="InterPro" id="IPR005135">
    <property type="entry name" value="Endo/exonuclease/phosphatase"/>
</dbReference>
<dbReference type="InterPro" id="IPR036691">
    <property type="entry name" value="Endo/exonu/phosph_ase_sf"/>
</dbReference>
<name>A0A1M6H187_9BACT</name>
<accession>A0A1M6H187</accession>
<dbReference type="GO" id="GO:0004519">
    <property type="term" value="F:endonuclease activity"/>
    <property type="evidence" value="ECO:0007669"/>
    <property type="project" value="UniProtKB-KW"/>
</dbReference>
<evidence type="ECO:0000313" key="3">
    <source>
        <dbReference type="Proteomes" id="UP000184050"/>
    </source>
</evidence>
<feature type="domain" description="Endonuclease/exonuclease/phosphatase" evidence="1">
    <location>
        <begin position="24"/>
        <end position="267"/>
    </location>
</feature>
<dbReference type="PANTHER" id="PTHR12121:SF36">
    <property type="entry name" value="ENDONUCLEASE_EXONUCLEASE_PHOSPHATASE DOMAIN-CONTAINING PROTEIN"/>
    <property type="match status" value="1"/>
</dbReference>
<protein>
    <submittedName>
        <fullName evidence="2">Metal-dependent hydrolase, endonuclease/exonuclease/phosphatase family</fullName>
    </submittedName>
</protein>
<dbReference type="AlphaFoldDB" id="A0A1M6H187"/>
<keyword evidence="2" id="KW-0378">Hydrolase</keyword>
<proteinExistence type="predicted"/>
<gene>
    <name evidence="2" type="ORF">SAMN05444280_11245</name>
</gene>
<sequence length="277" mass="31444">MKKTIFIFLLLIPTVLLSQPMNIVSFNIRLNTPSDGENAWPNRIEMATGLLKFHEADIFGLQEALHGQILDIENKMPGYEWFGVGRKDGKQGGEFNPIFYKKSKYKLLDHGTFWLSETPEEPSTGWDAALNRIVTWGIFKSKDTGKEFMVFNTHFDHVGVEARKNSATLIREKIQKMVPANTPAILTGDFNLTPDQEPIKMLKDYLGDSREVTKESPYGPVGTYNGFDINADLSSRRIDYIFVKGDIEVLKYAALSEIKDNRFPSDHLPIIAKVQLK</sequence>
<keyword evidence="3" id="KW-1185">Reference proteome</keyword>
<dbReference type="OrthoDB" id="9793162at2"/>
<keyword evidence="2" id="KW-0269">Exonuclease</keyword>
<keyword evidence="2" id="KW-0540">Nuclease</keyword>
<keyword evidence="2" id="KW-0255">Endonuclease</keyword>
<dbReference type="RefSeq" id="WP_073168675.1">
    <property type="nucleotide sequence ID" value="NZ_FQZE01000012.1"/>
</dbReference>
<dbReference type="Pfam" id="PF03372">
    <property type="entry name" value="Exo_endo_phos"/>
    <property type="match status" value="1"/>
</dbReference>
<dbReference type="SUPFAM" id="SSF56219">
    <property type="entry name" value="DNase I-like"/>
    <property type="match status" value="1"/>
</dbReference>
<dbReference type="InterPro" id="IPR050410">
    <property type="entry name" value="CCR4/nocturin_mRNA_transcr"/>
</dbReference>
<dbReference type="Gene3D" id="3.60.10.10">
    <property type="entry name" value="Endonuclease/exonuclease/phosphatase"/>
    <property type="match status" value="1"/>
</dbReference>
<evidence type="ECO:0000313" key="2">
    <source>
        <dbReference type="EMBL" id="SHJ15968.1"/>
    </source>
</evidence>
<dbReference type="STRING" id="1168035.SAMN05444280_11245"/>
<organism evidence="2 3">
    <name type="scientific">Tangfeifania diversioriginum</name>
    <dbReference type="NCBI Taxonomy" id="1168035"/>
    <lineage>
        <taxon>Bacteria</taxon>
        <taxon>Pseudomonadati</taxon>
        <taxon>Bacteroidota</taxon>
        <taxon>Bacteroidia</taxon>
        <taxon>Marinilabiliales</taxon>
        <taxon>Prolixibacteraceae</taxon>
        <taxon>Tangfeifania</taxon>
    </lineage>
</organism>
<dbReference type="PANTHER" id="PTHR12121">
    <property type="entry name" value="CARBON CATABOLITE REPRESSOR PROTEIN 4"/>
    <property type="match status" value="1"/>
</dbReference>
<reference evidence="2 3" key="1">
    <citation type="submission" date="2016-11" db="EMBL/GenBank/DDBJ databases">
        <authorList>
            <person name="Jaros S."/>
            <person name="Januszkiewicz K."/>
            <person name="Wedrychowicz H."/>
        </authorList>
    </citation>
    <scope>NUCLEOTIDE SEQUENCE [LARGE SCALE GENOMIC DNA]</scope>
    <source>
        <strain evidence="2 3">DSM 27063</strain>
    </source>
</reference>
<dbReference type="Proteomes" id="UP000184050">
    <property type="component" value="Unassembled WGS sequence"/>
</dbReference>
<dbReference type="CDD" id="cd09083">
    <property type="entry name" value="EEP-1"/>
    <property type="match status" value="1"/>
</dbReference>
<evidence type="ECO:0000259" key="1">
    <source>
        <dbReference type="Pfam" id="PF03372"/>
    </source>
</evidence>
<dbReference type="GO" id="GO:0000175">
    <property type="term" value="F:3'-5'-RNA exonuclease activity"/>
    <property type="evidence" value="ECO:0007669"/>
    <property type="project" value="TreeGrafter"/>
</dbReference>
<dbReference type="EMBL" id="FQZE01000012">
    <property type="protein sequence ID" value="SHJ15968.1"/>
    <property type="molecule type" value="Genomic_DNA"/>
</dbReference>